<protein>
    <submittedName>
        <fullName evidence="2">Uncharacterized protein</fullName>
    </submittedName>
</protein>
<evidence type="ECO:0000313" key="2">
    <source>
        <dbReference type="EMBL" id="CAJ0564226.1"/>
    </source>
</evidence>
<comment type="caution">
    <text evidence="2">The sequence shown here is derived from an EMBL/GenBank/DDBJ whole genome shotgun (WGS) entry which is preliminary data.</text>
</comment>
<feature type="compositionally biased region" description="Polar residues" evidence="1">
    <location>
        <begin position="97"/>
        <end position="116"/>
    </location>
</feature>
<feature type="compositionally biased region" description="Basic and acidic residues" evidence="1">
    <location>
        <begin position="353"/>
        <end position="370"/>
    </location>
</feature>
<feature type="compositionally biased region" description="Basic and acidic residues" evidence="1">
    <location>
        <begin position="58"/>
        <end position="81"/>
    </location>
</feature>
<feature type="non-terminal residue" evidence="2">
    <location>
        <position position="400"/>
    </location>
</feature>
<dbReference type="Proteomes" id="UP001177023">
    <property type="component" value="Unassembled WGS sequence"/>
</dbReference>
<dbReference type="EMBL" id="CATQJA010000833">
    <property type="protein sequence ID" value="CAJ0564226.1"/>
    <property type="molecule type" value="Genomic_DNA"/>
</dbReference>
<feature type="region of interest" description="Disordered" evidence="1">
    <location>
        <begin position="200"/>
        <end position="370"/>
    </location>
</feature>
<feature type="compositionally biased region" description="Low complexity" evidence="1">
    <location>
        <begin position="264"/>
        <end position="281"/>
    </location>
</feature>
<gene>
    <name evidence="2" type="ORF">MSPICULIGERA_LOCUS2911</name>
</gene>
<evidence type="ECO:0000313" key="3">
    <source>
        <dbReference type="Proteomes" id="UP001177023"/>
    </source>
</evidence>
<sequence length="400" mass="44187">MDAVSTASPKRNASSGDPGSSDANMNSKPGTTVKSFAEALAVAGVEPDSPPKTLLNKRNKDGRGRKSFKIDLPDGVSELKGKRNKVTGHYVEPGTSKMASEPNSPQRKSPQKNGATNDMLRKRVVSSKLRDYEELLKTERKSMPSKPHAVVRIPGKRGRPKKVREDTEEPEKDANAESSTNDLKPVVKYIRLHKRPMYNPNAFKVFESVPETAPRSTTPMKTEMKPELDNGSHSPSRRSVLGAGRTNLGDPHLDVDLGTPKQEISAPSSSTSPDRSRSISPETSFGSFDDIFASQKTARKRPKREPKDRSLLVADSPSSGSATEEPAETSSQFMTKRSTQEPRPIVDIELPEFDWRGPRDDQYPDKDSQLCIDPRDFQQTAIGISSQARRRRMVLQPLIT</sequence>
<keyword evidence="3" id="KW-1185">Reference proteome</keyword>
<proteinExistence type="predicted"/>
<organism evidence="2 3">
    <name type="scientific">Mesorhabditis spiculigera</name>
    <dbReference type="NCBI Taxonomy" id="96644"/>
    <lineage>
        <taxon>Eukaryota</taxon>
        <taxon>Metazoa</taxon>
        <taxon>Ecdysozoa</taxon>
        <taxon>Nematoda</taxon>
        <taxon>Chromadorea</taxon>
        <taxon>Rhabditida</taxon>
        <taxon>Rhabditina</taxon>
        <taxon>Rhabditomorpha</taxon>
        <taxon>Rhabditoidea</taxon>
        <taxon>Rhabditidae</taxon>
        <taxon>Mesorhabditinae</taxon>
        <taxon>Mesorhabditis</taxon>
    </lineage>
</organism>
<evidence type="ECO:0000256" key="1">
    <source>
        <dbReference type="SAM" id="MobiDB-lite"/>
    </source>
</evidence>
<reference evidence="2" key="1">
    <citation type="submission" date="2023-06" db="EMBL/GenBank/DDBJ databases">
        <authorList>
            <person name="Delattre M."/>
        </authorList>
    </citation>
    <scope>NUCLEOTIDE SEQUENCE</scope>
    <source>
        <strain evidence="2">AF72</strain>
    </source>
</reference>
<feature type="compositionally biased region" description="Basic and acidic residues" evidence="1">
    <location>
        <begin position="128"/>
        <end position="142"/>
    </location>
</feature>
<feature type="compositionally biased region" description="Polar residues" evidence="1">
    <location>
        <begin position="316"/>
        <end position="337"/>
    </location>
</feature>
<accession>A0AA36C8B8</accession>
<dbReference type="AlphaFoldDB" id="A0AA36C8B8"/>
<feature type="compositionally biased region" description="Polar residues" evidence="1">
    <location>
        <begin position="1"/>
        <end position="34"/>
    </location>
</feature>
<feature type="region of interest" description="Disordered" evidence="1">
    <location>
        <begin position="1"/>
        <end position="184"/>
    </location>
</feature>
<name>A0AA36C8B8_9BILA</name>